<sequence length="60" mass="6477">MELMKRKVLLFLFVAMAILAAMVTPTASQCLSKGTLCSSISLPCCSPYSCKLFGVNRACQ</sequence>
<proteinExistence type="predicted"/>
<dbReference type="Proteomes" id="UP000187203">
    <property type="component" value="Unassembled WGS sequence"/>
</dbReference>
<name>A0A1R3KZV0_9ROSI</name>
<gene>
    <name evidence="2" type="ORF">COLO4_02945</name>
</gene>
<evidence type="ECO:0000313" key="3">
    <source>
        <dbReference type="Proteomes" id="UP000187203"/>
    </source>
</evidence>
<evidence type="ECO:0000256" key="1">
    <source>
        <dbReference type="SAM" id="SignalP"/>
    </source>
</evidence>
<protein>
    <submittedName>
        <fullName evidence="2">Uncharacterized protein</fullName>
    </submittedName>
</protein>
<feature type="chain" id="PRO_5012774358" evidence="1">
    <location>
        <begin position="29"/>
        <end position="60"/>
    </location>
</feature>
<keyword evidence="1" id="KW-0732">Signal</keyword>
<keyword evidence="3" id="KW-1185">Reference proteome</keyword>
<dbReference type="AlphaFoldDB" id="A0A1R3KZV0"/>
<dbReference type="EMBL" id="AWUE01008586">
    <property type="protein sequence ID" value="OMP12625.1"/>
    <property type="molecule type" value="Genomic_DNA"/>
</dbReference>
<accession>A0A1R3KZV0</accession>
<evidence type="ECO:0000313" key="2">
    <source>
        <dbReference type="EMBL" id="OMP12625.1"/>
    </source>
</evidence>
<comment type="caution">
    <text evidence="2">The sequence shown here is derived from an EMBL/GenBank/DDBJ whole genome shotgun (WGS) entry which is preliminary data.</text>
</comment>
<organism evidence="2 3">
    <name type="scientific">Corchorus olitorius</name>
    <dbReference type="NCBI Taxonomy" id="93759"/>
    <lineage>
        <taxon>Eukaryota</taxon>
        <taxon>Viridiplantae</taxon>
        <taxon>Streptophyta</taxon>
        <taxon>Embryophyta</taxon>
        <taxon>Tracheophyta</taxon>
        <taxon>Spermatophyta</taxon>
        <taxon>Magnoliopsida</taxon>
        <taxon>eudicotyledons</taxon>
        <taxon>Gunneridae</taxon>
        <taxon>Pentapetalae</taxon>
        <taxon>rosids</taxon>
        <taxon>malvids</taxon>
        <taxon>Malvales</taxon>
        <taxon>Malvaceae</taxon>
        <taxon>Grewioideae</taxon>
        <taxon>Apeibeae</taxon>
        <taxon>Corchorus</taxon>
    </lineage>
</organism>
<feature type="signal peptide" evidence="1">
    <location>
        <begin position="1"/>
        <end position="28"/>
    </location>
</feature>
<reference evidence="3" key="1">
    <citation type="submission" date="2013-09" db="EMBL/GenBank/DDBJ databases">
        <title>Corchorus olitorius genome sequencing.</title>
        <authorList>
            <person name="Alam M."/>
            <person name="Haque M.S."/>
            <person name="Islam M.S."/>
            <person name="Emdad E.M."/>
            <person name="Islam M.M."/>
            <person name="Ahmed B."/>
            <person name="Halim A."/>
            <person name="Hossen Q.M.M."/>
            <person name="Hossain M.Z."/>
            <person name="Ahmed R."/>
            <person name="Khan M.M."/>
            <person name="Islam R."/>
            <person name="Rashid M.M."/>
            <person name="Khan S.A."/>
            <person name="Rahman M.S."/>
            <person name="Alam M."/>
            <person name="Yahiya A.S."/>
            <person name="Khan M.S."/>
            <person name="Azam M.S."/>
            <person name="Haque T."/>
            <person name="Lashkar M.Z.H."/>
            <person name="Akhand A.I."/>
            <person name="Morshed G."/>
            <person name="Roy S."/>
            <person name="Uddin K.S."/>
            <person name="Rabeya T."/>
            <person name="Hossain A.S."/>
            <person name="Chowdhury A."/>
            <person name="Snigdha A.R."/>
            <person name="Mortoza M.S."/>
            <person name="Matin S.A."/>
            <person name="Hoque S.M.E."/>
            <person name="Islam M.K."/>
            <person name="Roy D.K."/>
            <person name="Haider R."/>
            <person name="Moosa M.M."/>
            <person name="Elias S.M."/>
            <person name="Hasan A.M."/>
            <person name="Jahan S."/>
            <person name="Shafiuddin M."/>
            <person name="Mahmood N."/>
            <person name="Shommy N.S."/>
        </authorList>
    </citation>
    <scope>NUCLEOTIDE SEQUENCE [LARGE SCALE GENOMIC DNA]</scope>
    <source>
        <strain evidence="3">cv. O-4</strain>
    </source>
</reference>
<dbReference type="OrthoDB" id="10448166at2759"/>